<keyword evidence="2" id="KW-1185">Reference proteome</keyword>
<evidence type="ECO:0000313" key="2">
    <source>
        <dbReference type="Proteomes" id="UP000826195"/>
    </source>
</evidence>
<proteinExistence type="predicted"/>
<sequence>MMALLEIITGVLLAIWAYATSYRPHWLFSKEKIPGPVPIPVLGTRWIFSWFGRYEMDKIHDAYKVVV</sequence>
<evidence type="ECO:0008006" key="3">
    <source>
        <dbReference type="Google" id="ProtNLM"/>
    </source>
</evidence>
<protein>
    <recommendedName>
        <fullName evidence="3">Cytochrome P450</fullName>
    </recommendedName>
</protein>
<dbReference type="EMBL" id="JAHXZJ010002609">
    <property type="protein sequence ID" value="KAH0539518.1"/>
    <property type="molecule type" value="Genomic_DNA"/>
</dbReference>
<gene>
    <name evidence="1" type="ORF">KQX54_005299</name>
</gene>
<comment type="caution">
    <text evidence="1">The sequence shown here is derived from an EMBL/GenBank/DDBJ whole genome shotgun (WGS) entry which is preliminary data.</text>
</comment>
<organism evidence="1 2">
    <name type="scientific">Cotesia glomerata</name>
    <name type="common">Lepidopteran parasitic wasp</name>
    <name type="synonym">Apanteles glomeratus</name>
    <dbReference type="NCBI Taxonomy" id="32391"/>
    <lineage>
        <taxon>Eukaryota</taxon>
        <taxon>Metazoa</taxon>
        <taxon>Ecdysozoa</taxon>
        <taxon>Arthropoda</taxon>
        <taxon>Hexapoda</taxon>
        <taxon>Insecta</taxon>
        <taxon>Pterygota</taxon>
        <taxon>Neoptera</taxon>
        <taxon>Endopterygota</taxon>
        <taxon>Hymenoptera</taxon>
        <taxon>Apocrita</taxon>
        <taxon>Ichneumonoidea</taxon>
        <taxon>Braconidae</taxon>
        <taxon>Microgastrinae</taxon>
        <taxon>Cotesia</taxon>
    </lineage>
</organism>
<evidence type="ECO:0000313" key="1">
    <source>
        <dbReference type="EMBL" id="KAH0539518.1"/>
    </source>
</evidence>
<dbReference type="Proteomes" id="UP000826195">
    <property type="component" value="Unassembled WGS sequence"/>
</dbReference>
<accession>A0AAV7HXL2</accession>
<reference evidence="1 2" key="1">
    <citation type="journal article" date="2021" name="J. Hered.">
        <title>A chromosome-level genome assembly of the parasitoid wasp, Cotesia glomerata (Hymenoptera: Braconidae).</title>
        <authorList>
            <person name="Pinto B.J."/>
            <person name="Weis J.J."/>
            <person name="Gamble T."/>
            <person name="Ode P.J."/>
            <person name="Paul R."/>
            <person name="Zaspel J.M."/>
        </authorList>
    </citation>
    <scope>NUCLEOTIDE SEQUENCE [LARGE SCALE GENOMIC DNA]</scope>
    <source>
        <strain evidence="1">CgM1</strain>
    </source>
</reference>
<name>A0AAV7HXL2_COTGL</name>
<dbReference type="AlphaFoldDB" id="A0AAV7HXL2"/>